<sequence length="85" mass="8633">MSFSGANIDTSNGKLKNTSSGGSNIEIELVNGATPINLSNNTNAPSVPLNSGSGSTTLKARYYASTTPVTAGAVSTSVDFTLTYQ</sequence>
<name>A0A2Z6E8N7_9GAMM</name>
<organism evidence="2 3">
    <name type="scientific">Aerosticca soli</name>
    <dbReference type="NCBI Taxonomy" id="2010829"/>
    <lineage>
        <taxon>Bacteria</taxon>
        <taxon>Pseudomonadati</taxon>
        <taxon>Pseudomonadota</taxon>
        <taxon>Gammaproteobacteria</taxon>
        <taxon>Lysobacterales</taxon>
        <taxon>Rhodanobacteraceae</taxon>
        <taxon>Aerosticca</taxon>
    </lineage>
</organism>
<dbReference type="EMBL" id="AP018560">
    <property type="protein sequence ID" value="BBD80869.1"/>
    <property type="molecule type" value="Genomic_DNA"/>
</dbReference>
<evidence type="ECO:0000256" key="1">
    <source>
        <dbReference type="SAM" id="MobiDB-lite"/>
    </source>
</evidence>
<dbReference type="InterPro" id="IPR008966">
    <property type="entry name" value="Adhesion_dom_sf"/>
</dbReference>
<keyword evidence="3" id="KW-1185">Reference proteome</keyword>
<dbReference type="GO" id="GO:0009289">
    <property type="term" value="C:pilus"/>
    <property type="evidence" value="ECO:0007669"/>
    <property type="project" value="InterPro"/>
</dbReference>
<dbReference type="AlphaFoldDB" id="A0A2Z6E8N7"/>
<dbReference type="InterPro" id="IPR036937">
    <property type="entry name" value="Adhesion_dom_fimbrial_sf"/>
</dbReference>
<dbReference type="KEGG" id="rbd:ALSL_2243"/>
<proteinExistence type="predicted"/>
<dbReference type="Gene3D" id="2.60.40.1090">
    <property type="entry name" value="Fimbrial-type adhesion domain"/>
    <property type="match status" value="1"/>
</dbReference>
<evidence type="ECO:0000313" key="3">
    <source>
        <dbReference type="Proteomes" id="UP000270530"/>
    </source>
</evidence>
<feature type="region of interest" description="Disordered" evidence="1">
    <location>
        <begin position="1"/>
        <end position="22"/>
    </location>
</feature>
<evidence type="ECO:0000313" key="2">
    <source>
        <dbReference type="EMBL" id="BBD80869.1"/>
    </source>
</evidence>
<dbReference type="GO" id="GO:0007155">
    <property type="term" value="P:cell adhesion"/>
    <property type="evidence" value="ECO:0007669"/>
    <property type="project" value="InterPro"/>
</dbReference>
<reference evidence="3" key="1">
    <citation type="submission" date="2018-04" db="EMBL/GenBank/DDBJ databases">
        <authorList>
            <person name="Watanabe M."/>
            <person name="Kojima H."/>
        </authorList>
    </citation>
    <scope>NUCLEOTIDE SEQUENCE [LARGE SCALE GENOMIC DNA]</scope>
    <source>
        <strain evidence="3">Dysh456</strain>
    </source>
</reference>
<accession>A0A2Z6E8N7</accession>
<dbReference type="Proteomes" id="UP000270530">
    <property type="component" value="Chromosome"/>
</dbReference>
<dbReference type="SUPFAM" id="SSF49401">
    <property type="entry name" value="Bacterial adhesins"/>
    <property type="match status" value="1"/>
</dbReference>
<protein>
    <submittedName>
        <fullName evidence="2">Uncharacterized protein</fullName>
    </submittedName>
</protein>
<gene>
    <name evidence="2" type="ORF">ALSL_2243</name>
</gene>
<reference evidence="3" key="2">
    <citation type="submission" date="2018-06" db="EMBL/GenBank/DDBJ databases">
        <title>Genome sequence of Rhodanobacteraceae bacterium strain Dysh456.</title>
        <authorList>
            <person name="Fukui M."/>
        </authorList>
    </citation>
    <scope>NUCLEOTIDE SEQUENCE [LARGE SCALE GENOMIC DNA]</scope>
    <source>
        <strain evidence="3">Dysh456</strain>
    </source>
</reference>